<evidence type="ECO:0000313" key="2">
    <source>
        <dbReference type="Proteomes" id="UP001055811"/>
    </source>
</evidence>
<keyword evidence="2" id="KW-1185">Reference proteome</keyword>
<sequence length="194" mass="22330">MAEPSLISTIQDHHVVMFMEDYFNQDERSNQGFKWLIKYFDSEWKKTIGNLDAEIIKGIYNWHGRMKYRRTPGIAKRFLLARPVKLIASLYYVGAIVIREYTRFPVTNLAALFMISSLAMETQADEIAQQLQELKCCSSEALLSYIFGRFHPKRNYFLKTYAAVDHDLQGHNSDSFHSGATALAVVKQHVTING</sequence>
<reference evidence="2" key="1">
    <citation type="journal article" date="2022" name="Mol. Ecol. Resour.">
        <title>The genomes of chicory, endive, great burdock and yacon provide insights into Asteraceae palaeo-polyploidization history and plant inulin production.</title>
        <authorList>
            <person name="Fan W."/>
            <person name="Wang S."/>
            <person name="Wang H."/>
            <person name="Wang A."/>
            <person name="Jiang F."/>
            <person name="Liu H."/>
            <person name="Zhao H."/>
            <person name="Xu D."/>
            <person name="Zhang Y."/>
        </authorList>
    </citation>
    <scope>NUCLEOTIDE SEQUENCE [LARGE SCALE GENOMIC DNA]</scope>
    <source>
        <strain evidence="2">cv. Punajuju</strain>
    </source>
</reference>
<organism evidence="1 2">
    <name type="scientific">Cichorium intybus</name>
    <name type="common">Chicory</name>
    <dbReference type="NCBI Taxonomy" id="13427"/>
    <lineage>
        <taxon>Eukaryota</taxon>
        <taxon>Viridiplantae</taxon>
        <taxon>Streptophyta</taxon>
        <taxon>Embryophyta</taxon>
        <taxon>Tracheophyta</taxon>
        <taxon>Spermatophyta</taxon>
        <taxon>Magnoliopsida</taxon>
        <taxon>eudicotyledons</taxon>
        <taxon>Gunneridae</taxon>
        <taxon>Pentapetalae</taxon>
        <taxon>asterids</taxon>
        <taxon>campanulids</taxon>
        <taxon>Asterales</taxon>
        <taxon>Asteraceae</taxon>
        <taxon>Cichorioideae</taxon>
        <taxon>Cichorieae</taxon>
        <taxon>Cichoriinae</taxon>
        <taxon>Cichorium</taxon>
    </lineage>
</organism>
<accession>A0ACB9G8S7</accession>
<dbReference type="EMBL" id="CM042010">
    <property type="protein sequence ID" value="KAI3779426.1"/>
    <property type="molecule type" value="Genomic_DNA"/>
</dbReference>
<proteinExistence type="predicted"/>
<comment type="caution">
    <text evidence="1">The sequence shown here is derived from an EMBL/GenBank/DDBJ whole genome shotgun (WGS) entry which is preliminary data.</text>
</comment>
<dbReference type="Proteomes" id="UP001055811">
    <property type="component" value="Linkage Group LG02"/>
</dbReference>
<protein>
    <submittedName>
        <fullName evidence="1">Uncharacterized protein</fullName>
    </submittedName>
</protein>
<gene>
    <name evidence="1" type="ORF">L2E82_09144</name>
</gene>
<name>A0ACB9G8S7_CICIN</name>
<reference evidence="1 2" key="2">
    <citation type="journal article" date="2022" name="Mol. Ecol. Resour.">
        <title>The genomes of chicory, endive, great burdock and yacon provide insights into Asteraceae paleo-polyploidization history and plant inulin production.</title>
        <authorList>
            <person name="Fan W."/>
            <person name="Wang S."/>
            <person name="Wang H."/>
            <person name="Wang A."/>
            <person name="Jiang F."/>
            <person name="Liu H."/>
            <person name="Zhao H."/>
            <person name="Xu D."/>
            <person name="Zhang Y."/>
        </authorList>
    </citation>
    <scope>NUCLEOTIDE SEQUENCE [LARGE SCALE GENOMIC DNA]</scope>
    <source>
        <strain evidence="2">cv. Punajuju</strain>
        <tissue evidence="1">Leaves</tissue>
    </source>
</reference>
<evidence type="ECO:0000313" key="1">
    <source>
        <dbReference type="EMBL" id="KAI3779426.1"/>
    </source>
</evidence>